<gene>
    <name evidence="2" type="ORF">LMG3415_01469</name>
    <name evidence="3" type="ORF">N5C72_24455</name>
</gene>
<dbReference type="PANTHER" id="PTHR36302:SF1">
    <property type="entry name" value="COPPER CHAPERONE PCU(A)C"/>
    <property type="match status" value="1"/>
</dbReference>
<dbReference type="Pfam" id="PF04314">
    <property type="entry name" value="PCuAC"/>
    <property type="match status" value="1"/>
</dbReference>
<protein>
    <submittedName>
        <fullName evidence="3">Copper chaperone PCu(A)C</fullName>
    </submittedName>
</protein>
<dbReference type="Gene3D" id="2.60.40.1890">
    <property type="entry name" value="PCu(A)C copper chaperone"/>
    <property type="match status" value="1"/>
</dbReference>
<dbReference type="EMBL" id="JAOBZK010000050">
    <property type="protein sequence ID" value="MDH1181240.1"/>
    <property type="molecule type" value="Genomic_DNA"/>
</dbReference>
<reference evidence="3 5" key="2">
    <citation type="submission" date="2022-09" db="EMBL/GenBank/DDBJ databases">
        <title>Intensive care unit water sources are persistently colonized with multi-drug resistant bacteria and are the site of extensive horizontal gene transfer of antibiotic resistance genes.</title>
        <authorList>
            <person name="Diorio-Toth L."/>
        </authorList>
    </citation>
    <scope>NUCLEOTIDE SEQUENCE [LARGE SCALE GENOMIC DNA]</scope>
    <source>
        <strain evidence="3 5">GD03967</strain>
    </source>
</reference>
<organism evidence="3 5">
    <name type="scientific">Achromobacter mucicolens</name>
    <dbReference type="NCBI Taxonomy" id="1389922"/>
    <lineage>
        <taxon>Bacteria</taxon>
        <taxon>Pseudomonadati</taxon>
        <taxon>Pseudomonadota</taxon>
        <taxon>Betaproteobacteria</taxon>
        <taxon>Burkholderiales</taxon>
        <taxon>Alcaligenaceae</taxon>
        <taxon>Achromobacter</taxon>
    </lineage>
</organism>
<feature type="chain" id="PRO_5044725952" evidence="1">
    <location>
        <begin position="27"/>
        <end position="169"/>
    </location>
</feature>
<evidence type="ECO:0000313" key="4">
    <source>
        <dbReference type="Proteomes" id="UP000507140"/>
    </source>
</evidence>
<dbReference type="InterPro" id="IPR058248">
    <property type="entry name" value="Lxx211020-like"/>
</dbReference>
<keyword evidence="1" id="KW-0732">Signal</keyword>
<dbReference type="Proteomes" id="UP000507140">
    <property type="component" value="Unassembled WGS sequence"/>
</dbReference>
<reference evidence="2 4" key="1">
    <citation type="submission" date="2020-04" db="EMBL/GenBank/DDBJ databases">
        <authorList>
            <person name="De Canck E."/>
        </authorList>
    </citation>
    <scope>NUCLEOTIDE SEQUENCE [LARGE SCALE GENOMIC DNA]</scope>
    <source>
        <strain evidence="2 4">LMG 3415</strain>
    </source>
</reference>
<dbReference type="AlphaFoldDB" id="A0ABD4Z1Z3"/>
<sequence length="169" mass="17403">MISIRTCIGLCAISALVTSVVPAVQAAESSTVTVREAWARATPPGIRVGGGYVTVVNSGTQPDRLIGASSPLSDKTEIHASETTGGMARMRWLEKGLEIPAGKEVVLAPGGVHLMFMGLKQPIVKDEVVPVTLRFERAGEIAVELRAGPIGSLKSPGAISGGAGATHSH</sequence>
<dbReference type="EMBL" id="CADIKR010000001">
    <property type="protein sequence ID" value="CAB3841473.1"/>
    <property type="molecule type" value="Genomic_DNA"/>
</dbReference>
<name>A0ABD4Z1Z3_9BURK</name>
<keyword evidence="4" id="KW-1185">Reference proteome</keyword>
<evidence type="ECO:0000313" key="3">
    <source>
        <dbReference type="EMBL" id="MDH1181240.1"/>
    </source>
</evidence>
<dbReference type="Proteomes" id="UP001158644">
    <property type="component" value="Unassembled WGS sequence"/>
</dbReference>
<dbReference type="InterPro" id="IPR007410">
    <property type="entry name" value="LpqE-like"/>
</dbReference>
<dbReference type="SUPFAM" id="SSF110087">
    <property type="entry name" value="DR1885-like metal-binding protein"/>
    <property type="match status" value="1"/>
</dbReference>
<dbReference type="RefSeq" id="WP_180098134.1">
    <property type="nucleotide sequence ID" value="NZ_CADIKR010000001.1"/>
</dbReference>
<evidence type="ECO:0000313" key="2">
    <source>
        <dbReference type="EMBL" id="CAB3841473.1"/>
    </source>
</evidence>
<comment type="caution">
    <text evidence="3">The sequence shown here is derived from an EMBL/GenBank/DDBJ whole genome shotgun (WGS) entry which is preliminary data.</text>
</comment>
<dbReference type="PANTHER" id="PTHR36302">
    <property type="entry name" value="BLR7088 PROTEIN"/>
    <property type="match status" value="1"/>
</dbReference>
<dbReference type="InterPro" id="IPR036182">
    <property type="entry name" value="PCuAC_sf"/>
</dbReference>
<accession>A0ABD4Z1Z3</accession>
<feature type="signal peptide" evidence="1">
    <location>
        <begin position="1"/>
        <end position="26"/>
    </location>
</feature>
<evidence type="ECO:0000313" key="5">
    <source>
        <dbReference type="Proteomes" id="UP001158644"/>
    </source>
</evidence>
<evidence type="ECO:0000256" key="1">
    <source>
        <dbReference type="SAM" id="SignalP"/>
    </source>
</evidence>
<proteinExistence type="predicted"/>